<dbReference type="STRING" id="64791.A0A151WXI4"/>
<dbReference type="GO" id="GO:0005737">
    <property type="term" value="C:cytoplasm"/>
    <property type="evidence" value="ECO:0007669"/>
    <property type="project" value="UniProtKB-SubCell"/>
</dbReference>
<protein>
    <recommendedName>
        <fullName evidence="4">Probable ATP-dependent RNA helicase spindle-E</fullName>
        <ecNumber evidence="3">3.6.4.13</ecNumber>
    </recommendedName>
</protein>
<dbReference type="SUPFAM" id="SSF63748">
    <property type="entry name" value="Tudor/PWWP/MBT"/>
    <property type="match status" value="1"/>
</dbReference>
<evidence type="ECO:0000313" key="18">
    <source>
        <dbReference type="EMBL" id="KYQ52375.1"/>
    </source>
</evidence>
<evidence type="ECO:0000256" key="4">
    <source>
        <dbReference type="ARBA" id="ARBA00013352"/>
    </source>
</evidence>
<dbReference type="PANTHER" id="PTHR18934:SF113">
    <property type="entry name" value="ATP-DEPENDENT RNA HELICASE TDRD9"/>
    <property type="match status" value="1"/>
</dbReference>
<evidence type="ECO:0000259" key="16">
    <source>
        <dbReference type="PROSITE" id="PS51192"/>
    </source>
</evidence>
<feature type="domain" description="Helicase C-terminal" evidence="17">
    <location>
        <begin position="298"/>
        <end position="476"/>
    </location>
</feature>
<reference evidence="18 19" key="1">
    <citation type="submission" date="2015-09" db="EMBL/GenBank/DDBJ databases">
        <title>Trachymyrmex zeteki WGS genome.</title>
        <authorList>
            <person name="Nygaard S."/>
            <person name="Hu H."/>
            <person name="Boomsma J."/>
            <person name="Zhang G."/>
        </authorList>
    </citation>
    <scope>NUCLEOTIDE SEQUENCE [LARGE SCALE GENOMIC DNA]</scope>
    <source>
        <strain evidence="18">Tzet28-1</strain>
        <tissue evidence="18">Whole body</tissue>
    </source>
</reference>
<keyword evidence="12" id="KW-0744">Spermatogenesis</keyword>
<dbReference type="SMART" id="SM00847">
    <property type="entry name" value="HA2"/>
    <property type="match status" value="1"/>
</dbReference>
<dbReference type="EC" id="3.6.4.13" evidence="3"/>
<dbReference type="GO" id="GO:0003724">
    <property type="term" value="F:RNA helicase activity"/>
    <property type="evidence" value="ECO:0007669"/>
    <property type="project" value="UniProtKB-EC"/>
</dbReference>
<dbReference type="Proteomes" id="UP000075809">
    <property type="component" value="Unassembled WGS sequence"/>
</dbReference>
<dbReference type="GO" id="GO:0031047">
    <property type="term" value="P:regulatory ncRNA-mediated gene silencing"/>
    <property type="evidence" value="ECO:0007669"/>
    <property type="project" value="UniProtKB-KW"/>
</dbReference>
<dbReference type="InterPro" id="IPR027417">
    <property type="entry name" value="P-loop_NTPase"/>
</dbReference>
<dbReference type="Pfam" id="PF00271">
    <property type="entry name" value="Helicase_C"/>
    <property type="match status" value="1"/>
</dbReference>
<evidence type="ECO:0000313" key="19">
    <source>
        <dbReference type="Proteomes" id="UP000075809"/>
    </source>
</evidence>
<keyword evidence="14" id="KW-0469">Meiosis</keyword>
<dbReference type="GO" id="GO:0003723">
    <property type="term" value="F:RNA binding"/>
    <property type="evidence" value="ECO:0007669"/>
    <property type="project" value="TreeGrafter"/>
</dbReference>
<organism evidence="18 19">
    <name type="scientific">Mycetomoellerius zeteki</name>
    <dbReference type="NCBI Taxonomy" id="64791"/>
    <lineage>
        <taxon>Eukaryota</taxon>
        <taxon>Metazoa</taxon>
        <taxon>Ecdysozoa</taxon>
        <taxon>Arthropoda</taxon>
        <taxon>Hexapoda</taxon>
        <taxon>Insecta</taxon>
        <taxon>Pterygota</taxon>
        <taxon>Neoptera</taxon>
        <taxon>Endopterygota</taxon>
        <taxon>Hymenoptera</taxon>
        <taxon>Apocrita</taxon>
        <taxon>Aculeata</taxon>
        <taxon>Formicoidea</taxon>
        <taxon>Formicidae</taxon>
        <taxon>Myrmicinae</taxon>
        <taxon>Mycetomoellerius</taxon>
    </lineage>
</organism>
<evidence type="ECO:0000256" key="11">
    <source>
        <dbReference type="ARBA" id="ARBA00022840"/>
    </source>
</evidence>
<keyword evidence="5" id="KW-0217">Developmental protein</keyword>
<gene>
    <name evidence="18" type="ORF">ALC60_08538</name>
</gene>
<dbReference type="Pfam" id="PF00567">
    <property type="entry name" value="TUDOR"/>
    <property type="match status" value="1"/>
</dbReference>
<dbReference type="SMART" id="SM00487">
    <property type="entry name" value="DEXDc"/>
    <property type="match status" value="1"/>
</dbReference>
<dbReference type="GO" id="GO:0016787">
    <property type="term" value="F:hydrolase activity"/>
    <property type="evidence" value="ECO:0007669"/>
    <property type="project" value="UniProtKB-KW"/>
</dbReference>
<sequence length="1384" mass="160458">MEETYVKDYTEEEAEEYLRYMNQRDENRKKYNANVTEELEDNLQSLYVEDLAKVYRECSFTYNPKCNDLSILSIKDKILSIIETNSVVIIQGPTGCGKTTQIPQFILDANIKKRLNCNIIVTQPRRIAAISIAKRVSQEGNWRLGSLVGYQVGMQKEISHETRLTYCTTEILLQHLIHTKHMLDYTHVILDEIHERDQNLDFLLLVVKRLLQTNSGQVKVILMSATINVIKFAKYFSTIVENELIPAPIIKIPEKKNFEIRTYYLDEIKNLGSIPEVLVMEPKVTQKMLNFCSLIINALDEIDINDNEEDSNSPQRHAVLIFLPGIYEIEELYNYLSSTYHQNKLWDLTILHSLVSDDHEQHRVFEKPPKGYRRIILSTNIAESSITVPDVKYVIDFCLTKLLTFDPATHYQSLQLCWASKTNCIQRAGRTGRVMDGRVYRLVPKTFYDNILDDYSVPEILRAPLANVVLRAKILDLDEPRILLSHSLDPPTLSNLANTILSLKEVGALVDEGDSFQMFDGNLTDLGRVMATLPLDIRISKLIMLGHVFGVLRDAIILGASMAIKDVFSLEQCHSTVSSYTTRKKWAYGSNSDCIATLNVYKMWQNEKANRRLNSYQAERQWAQRNGFQAKALRELYALVNEITIRLQRFGIKESIGVNKVIWQGADRDFALQVALAGAFYPNYFIKRLHNREIYKENITMTLGSLDPMKTVYLRGWPMKQPGYLYAKRFQEIFAKCQGILEKHIEVSFDGSQRVYVHFREKETIDDSLQNISEFVYQAIMMRQCNIPIEIKLLSIKEANDRAKHHNFHKFERNVFFYKNVKRIENVPKIRPNLPGLDVTFIPLFIQNIVSPGSFWATLDDDITRSELRVIEEILNKCPLKKFLSIPKISTTIAAPIEKNNNSLAYHRAIIKEYISEIGELVDVFFIDYGRSSRIRFSDLRKIDNTTILRIPPLAFRCNLAFLRPSNQGNLHGQWSERSKNYFITQIKENKKILGKIYSIVDSVINLELIVVNEKEERFNVNEVLIEKGYAIKREESYMSQHNHELRANISNIHTISIEEKQFYEEEQYDKHELMEYPKSPKEEDCTSSVKLQGPFSPLEMELVQLTLSGRLKRINVDMKSVNSVLLDDDLNQSRRLLVAQSTTQSNKNSLTLRNTTFLPNIPGLAALLTLSFAPRMELRCNSRRTYYTGALCGLGSKDNFTNRAIFPDHDIEIQFDVEITIDDVKEINKLRHWMNTAMQLDNSSDEDIILYQNKIKHILLELREKRRQSRNPENDEVDHLSDKWNRYNGPHFLPSVRENVRKGDVYPLHKALELRETNEQMEEMLKHLSQLESLAYEDASIMGNVTAFCKLCETEMFGLLQLRSHLYSEQHAENEKLLRRQLH</sequence>
<evidence type="ECO:0000256" key="10">
    <source>
        <dbReference type="ARBA" id="ARBA00022806"/>
    </source>
</evidence>
<dbReference type="Gene3D" id="3.40.50.300">
    <property type="entry name" value="P-loop containing nucleotide triphosphate hydrolases"/>
    <property type="match status" value="2"/>
</dbReference>
<dbReference type="PROSITE" id="PS51192">
    <property type="entry name" value="HELICASE_ATP_BIND_1"/>
    <property type="match status" value="1"/>
</dbReference>
<name>A0A151WXI4_9HYME</name>
<dbReference type="InterPro" id="IPR002999">
    <property type="entry name" value="Tudor"/>
</dbReference>
<evidence type="ECO:0000256" key="5">
    <source>
        <dbReference type="ARBA" id="ARBA00022473"/>
    </source>
</evidence>
<comment type="similarity">
    <text evidence="2">Belongs to the DEAD box helicase family. DEAH subfamily.</text>
</comment>
<evidence type="ECO:0000256" key="8">
    <source>
        <dbReference type="ARBA" id="ARBA00022782"/>
    </source>
</evidence>
<dbReference type="InterPro" id="IPR035437">
    <property type="entry name" value="SNase_OB-fold_sf"/>
</dbReference>
<keyword evidence="11" id="KW-0067">ATP-binding</keyword>
<comment type="subcellular location">
    <subcellularLocation>
        <location evidence="1">Cytoplasm</location>
    </subcellularLocation>
</comment>
<evidence type="ECO:0000256" key="15">
    <source>
        <dbReference type="ARBA" id="ARBA00047984"/>
    </source>
</evidence>
<keyword evidence="19" id="KW-1185">Reference proteome</keyword>
<dbReference type="GO" id="GO:0005524">
    <property type="term" value="F:ATP binding"/>
    <property type="evidence" value="ECO:0007669"/>
    <property type="project" value="UniProtKB-KW"/>
</dbReference>
<keyword evidence="10 18" id="KW-0347">Helicase</keyword>
<dbReference type="SMART" id="SM00490">
    <property type="entry name" value="HELICc"/>
    <property type="match status" value="1"/>
</dbReference>
<keyword evidence="7" id="KW-0547">Nucleotide-binding</keyword>
<comment type="catalytic activity">
    <reaction evidence="15">
        <text>ATP + H2O = ADP + phosphate + H(+)</text>
        <dbReference type="Rhea" id="RHEA:13065"/>
        <dbReference type="ChEBI" id="CHEBI:15377"/>
        <dbReference type="ChEBI" id="CHEBI:15378"/>
        <dbReference type="ChEBI" id="CHEBI:30616"/>
        <dbReference type="ChEBI" id="CHEBI:43474"/>
        <dbReference type="ChEBI" id="CHEBI:456216"/>
        <dbReference type="EC" id="3.6.4.13"/>
    </reaction>
</comment>
<keyword evidence="8" id="KW-0221">Differentiation</keyword>
<dbReference type="InterPro" id="IPR011545">
    <property type="entry name" value="DEAD/DEAH_box_helicase_dom"/>
</dbReference>
<evidence type="ECO:0000256" key="6">
    <source>
        <dbReference type="ARBA" id="ARBA00022490"/>
    </source>
</evidence>
<dbReference type="Gene3D" id="2.30.30.140">
    <property type="match status" value="1"/>
</dbReference>
<dbReference type="InterPro" id="IPR007502">
    <property type="entry name" value="Helicase-assoc_dom"/>
</dbReference>
<dbReference type="Pfam" id="PF00270">
    <property type="entry name" value="DEAD"/>
    <property type="match status" value="1"/>
</dbReference>
<evidence type="ECO:0000256" key="9">
    <source>
        <dbReference type="ARBA" id="ARBA00022801"/>
    </source>
</evidence>
<dbReference type="GO" id="GO:0030154">
    <property type="term" value="P:cell differentiation"/>
    <property type="evidence" value="ECO:0007669"/>
    <property type="project" value="UniProtKB-KW"/>
</dbReference>
<dbReference type="EMBL" id="KQ982684">
    <property type="protein sequence ID" value="KYQ52375.1"/>
    <property type="molecule type" value="Genomic_DNA"/>
</dbReference>
<accession>A0A151WXI4</accession>
<keyword evidence="6" id="KW-0963">Cytoplasm</keyword>
<dbReference type="PROSITE" id="PS51194">
    <property type="entry name" value="HELICASE_CTER"/>
    <property type="match status" value="1"/>
</dbReference>
<evidence type="ECO:0000259" key="17">
    <source>
        <dbReference type="PROSITE" id="PS51194"/>
    </source>
</evidence>
<evidence type="ECO:0000256" key="1">
    <source>
        <dbReference type="ARBA" id="ARBA00004496"/>
    </source>
</evidence>
<dbReference type="GO" id="GO:0051321">
    <property type="term" value="P:meiotic cell cycle"/>
    <property type="evidence" value="ECO:0007669"/>
    <property type="project" value="UniProtKB-KW"/>
</dbReference>
<keyword evidence="9" id="KW-0378">Hydrolase</keyword>
<dbReference type="CDD" id="cd18791">
    <property type="entry name" value="SF2_C_RHA"/>
    <property type="match status" value="1"/>
</dbReference>
<evidence type="ECO:0000256" key="3">
    <source>
        <dbReference type="ARBA" id="ARBA00012552"/>
    </source>
</evidence>
<dbReference type="Gene3D" id="2.40.50.90">
    <property type="match status" value="1"/>
</dbReference>
<evidence type="ECO:0000256" key="14">
    <source>
        <dbReference type="ARBA" id="ARBA00023254"/>
    </source>
</evidence>
<evidence type="ECO:0000256" key="2">
    <source>
        <dbReference type="ARBA" id="ARBA00008792"/>
    </source>
</evidence>
<dbReference type="GO" id="GO:0007283">
    <property type="term" value="P:spermatogenesis"/>
    <property type="evidence" value="ECO:0007669"/>
    <property type="project" value="UniProtKB-KW"/>
</dbReference>
<dbReference type="SUPFAM" id="SSF52540">
    <property type="entry name" value="P-loop containing nucleoside triphosphate hydrolases"/>
    <property type="match status" value="1"/>
</dbReference>
<dbReference type="InterPro" id="IPR001650">
    <property type="entry name" value="Helicase_C-like"/>
</dbReference>
<dbReference type="InterPro" id="IPR014001">
    <property type="entry name" value="Helicase_ATP-bd"/>
</dbReference>
<feature type="domain" description="Helicase ATP-binding" evidence="16">
    <location>
        <begin position="79"/>
        <end position="245"/>
    </location>
</feature>
<proteinExistence type="inferred from homology"/>
<keyword evidence="13" id="KW-0943">RNA-mediated gene silencing</keyword>
<dbReference type="PANTHER" id="PTHR18934">
    <property type="entry name" value="ATP-DEPENDENT RNA HELICASE"/>
    <property type="match status" value="1"/>
</dbReference>
<evidence type="ECO:0000256" key="12">
    <source>
        <dbReference type="ARBA" id="ARBA00022871"/>
    </source>
</evidence>
<dbReference type="Gene3D" id="1.20.120.1080">
    <property type="match status" value="1"/>
</dbReference>
<evidence type="ECO:0000256" key="7">
    <source>
        <dbReference type="ARBA" id="ARBA00022741"/>
    </source>
</evidence>
<evidence type="ECO:0000256" key="13">
    <source>
        <dbReference type="ARBA" id="ARBA00023158"/>
    </source>
</evidence>